<dbReference type="InterPro" id="IPR047937">
    <property type="entry name" value="Eex_IncN-like"/>
</dbReference>
<dbReference type="PATRIC" id="fig|66969.6.peg.949"/>
<name>A0A0W1AM21_9GAMM</name>
<dbReference type="PROSITE" id="PS51257">
    <property type="entry name" value="PROKAR_LIPOPROTEIN"/>
    <property type="match status" value="1"/>
</dbReference>
<organism evidence="1 2">
    <name type="scientific">Legionella waltersii</name>
    <dbReference type="NCBI Taxonomy" id="66969"/>
    <lineage>
        <taxon>Bacteria</taxon>
        <taxon>Pseudomonadati</taxon>
        <taxon>Pseudomonadota</taxon>
        <taxon>Gammaproteobacteria</taxon>
        <taxon>Legionellales</taxon>
        <taxon>Legionellaceae</taxon>
        <taxon>Legionella</taxon>
    </lineage>
</organism>
<accession>A0A0W1AM21</accession>
<dbReference type="RefSeq" id="WP_058479689.1">
    <property type="nucleotide sequence ID" value="NZ_CAAAIQ010000006.1"/>
</dbReference>
<keyword evidence="1" id="KW-0378">Hydrolase</keyword>
<proteinExistence type="predicted"/>
<evidence type="ECO:0000313" key="1">
    <source>
        <dbReference type="EMBL" id="KTD82397.1"/>
    </source>
</evidence>
<dbReference type="STRING" id="66969.Lwal_0874"/>
<gene>
    <name evidence="1" type="ORF">Lwal_0874</name>
</gene>
<dbReference type="GO" id="GO:0004519">
    <property type="term" value="F:endonuclease activity"/>
    <property type="evidence" value="ECO:0007669"/>
    <property type="project" value="UniProtKB-KW"/>
</dbReference>
<dbReference type="Proteomes" id="UP000054729">
    <property type="component" value="Unassembled WGS sequence"/>
</dbReference>
<sequence>MNKYFVVILIALGLVACQVKKGEQYYLAHPKELQQVLKACPNQQPSGLSCKELEQIGSRLSTLAYQLQSSPQGFGNVILALQQKIAAQQFELQKSGANSALETSIEQNQKVLQYYLAVVKWLESPES</sequence>
<dbReference type="NCBIfam" id="NF033894">
    <property type="entry name" value="Eex_IncN"/>
    <property type="match status" value="1"/>
</dbReference>
<protein>
    <submittedName>
        <fullName evidence="1">Secreted endonuclease</fullName>
    </submittedName>
</protein>
<keyword evidence="2" id="KW-1185">Reference proteome</keyword>
<comment type="caution">
    <text evidence="1">The sequence shown here is derived from an EMBL/GenBank/DDBJ whole genome shotgun (WGS) entry which is preliminary data.</text>
</comment>
<dbReference type="OrthoDB" id="5647842at2"/>
<dbReference type="AlphaFoldDB" id="A0A0W1AM21"/>
<dbReference type="EMBL" id="LNZB01000015">
    <property type="protein sequence ID" value="KTD82397.1"/>
    <property type="molecule type" value="Genomic_DNA"/>
</dbReference>
<keyword evidence="1" id="KW-0255">Endonuclease</keyword>
<keyword evidence="1" id="KW-0540">Nuclease</keyword>
<evidence type="ECO:0000313" key="2">
    <source>
        <dbReference type="Proteomes" id="UP000054729"/>
    </source>
</evidence>
<reference evidence="1 2" key="1">
    <citation type="submission" date="2015-11" db="EMBL/GenBank/DDBJ databases">
        <title>Genomic analysis of 38 Legionella species identifies large and diverse effector repertoires.</title>
        <authorList>
            <person name="Burstein D."/>
            <person name="Amaro F."/>
            <person name="Zusman T."/>
            <person name="Lifshitz Z."/>
            <person name="Cohen O."/>
            <person name="Gilbert J.A."/>
            <person name="Pupko T."/>
            <person name="Shuman H.A."/>
            <person name="Segal G."/>
        </authorList>
    </citation>
    <scope>NUCLEOTIDE SEQUENCE [LARGE SCALE GENOMIC DNA]</scope>
    <source>
        <strain evidence="1 2">ATCC 51914</strain>
    </source>
</reference>